<dbReference type="Proteomes" id="UP000321570">
    <property type="component" value="Unassembled WGS sequence"/>
</dbReference>
<dbReference type="PANTHER" id="PTHR46273:SF4">
    <property type="entry name" value="AT19640P"/>
    <property type="match status" value="1"/>
</dbReference>
<protein>
    <submittedName>
        <fullName evidence="12">G_PROTEIN_RECEP_F1_2 domain-containing protein</fullName>
    </submittedName>
</protein>
<evidence type="ECO:0000313" key="12">
    <source>
        <dbReference type="WBParaSite" id="HDID_0000046501-mRNA-1"/>
    </source>
</evidence>
<dbReference type="SMART" id="SM01381">
    <property type="entry name" value="7TM_GPCR_Srsx"/>
    <property type="match status" value="1"/>
</dbReference>
<dbReference type="STRING" id="6216.A0A0R3S8I5"/>
<dbReference type="InterPro" id="IPR053219">
    <property type="entry name" value="GPCR_Dmsr-1"/>
</dbReference>
<dbReference type="Pfam" id="PF10324">
    <property type="entry name" value="7TM_GPCR_Srw"/>
    <property type="match status" value="2"/>
</dbReference>
<evidence type="ECO:0000256" key="3">
    <source>
        <dbReference type="ARBA" id="ARBA00022989"/>
    </source>
</evidence>
<dbReference type="OrthoDB" id="5864054at2759"/>
<evidence type="ECO:0000313" key="10">
    <source>
        <dbReference type="Proteomes" id="UP000274504"/>
    </source>
</evidence>
<keyword evidence="3 6" id="KW-1133">Transmembrane helix</keyword>
<evidence type="ECO:0000313" key="11">
    <source>
        <dbReference type="Proteomes" id="UP000321570"/>
    </source>
</evidence>
<dbReference type="Proteomes" id="UP000274504">
    <property type="component" value="Unassembled WGS sequence"/>
</dbReference>
<dbReference type="AlphaFoldDB" id="A0A0R3S8I5"/>
<sequence>MSNETINLSPDPDLSHCTDYPGLHTFDQHYRTIHAYLSLSICLLGILTNALNAVVLTYSRMRSPTNLLLTSIALADSVTMLGYGGRDIYLHFITSPDPIATPHGQAGIYFLLFTNFTTIAAHIFSTIMTVMLAIFRSWVLYRPQCQVLYKHIKFTIIIASILSAVMFVLCISTERVGKIDSSTLPSDRTEDYYWFAVGEGLDNLERAKFIIYGCFSKLASSILITFFTALILVAMEKARIRYLNLKHRSQNARKEGKSDKPNGDADGNKDQQNLTQKKRESRSNHRTTVMLVAVVVSFVITEAPQGVLITMTAIADDCFTYKVYAPIGDLIDILVLLNASTNFILYCAMSAQFRKSFQELIMEDLIYRTCKRGKKSGEEDDPREIRKTKQQVETVFVHHI</sequence>
<feature type="region of interest" description="Disordered" evidence="5">
    <location>
        <begin position="251"/>
        <end position="283"/>
    </location>
</feature>
<dbReference type="InterPro" id="IPR000276">
    <property type="entry name" value="GPCR_Rhodpsn"/>
</dbReference>
<feature type="transmembrane region" description="Helical" evidence="6">
    <location>
        <begin position="67"/>
        <end position="86"/>
    </location>
</feature>
<feature type="transmembrane region" description="Helical" evidence="6">
    <location>
        <begin position="156"/>
        <end position="176"/>
    </location>
</feature>
<accession>A0A0R3S8I5</accession>
<dbReference type="Gene3D" id="1.20.1070.10">
    <property type="entry name" value="Rhodopsin 7-helix transmembrane proteins"/>
    <property type="match status" value="1"/>
</dbReference>
<dbReference type="EMBL" id="UYSG01000062">
    <property type="protein sequence ID" value="VDL16239.1"/>
    <property type="molecule type" value="Genomic_DNA"/>
</dbReference>
<dbReference type="CDD" id="cd14978">
    <property type="entry name" value="7tmA_FMRFamide_R-like"/>
    <property type="match status" value="1"/>
</dbReference>
<proteinExistence type="predicted"/>
<feature type="transmembrane region" description="Helical" evidence="6">
    <location>
        <begin position="106"/>
        <end position="135"/>
    </location>
</feature>
<keyword evidence="2 6" id="KW-0812">Transmembrane</keyword>
<comment type="subcellular location">
    <subcellularLocation>
        <location evidence="1">Membrane</location>
    </subcellularLocation>
</comment>
<name>A0A0R3S8I5_HYMDI</name>
<dbReference type="PRINTS" id="PR00237">
    <property type="entry name" value="GPCRRHODOPSN"/>
</dbReference>
<dbReference type="InterPro" id="IPR019427">
    <property type="entry name" value="7TM_GPCR_serpentine_rcpt_Srw"/>
</dbReference>
<feature type="transmembrane region" description="Helical" evidence="6">
    <location>
        <begin position="209"/>
        <end position="233"/>
    </location>
</feature>
<dbReference type="GO" id="GO:0005886">
    <property type="term" value="C:plasma membrane"/>
    <property type="evidence" value="ECO:0007669"/>
    <property type="project" value="TreeGrafter"/>
</dbReference>
<gene>
    <name evidence="8" type="ORF">HDID_LOCUS466</name>
    <name evidence="9" type="ORF">WMSIL1_LOCUS5824</name>
</gene>
<dbReference type="GO" id="GO:0008528">
    <property type="term" value="F:G protein-coupled peptide receptor activity"/>
    <property type="evidence" value="ECO:0007669"/>
    <property type="project" value="InterPro"/>
</dbReference>
<dbReference type="SUPFAM" id="SSF81321">
    <property type="entry name" value="Family A G protein-coupled receptor-like"/>
    <property type="match status" value="1"/>
</dbReference>
<feature type="transmembrane region" description="Helical" evidence="6">
    <location>
        <begin position="33"/>
        <end position="55"/>
    </location>
</feature>
<feature type="transmembrane region" description="Helical" evidence="6">
    <location>
        <begin position="327"/>
        <end position="348"/>
    </location>
</feature>
<evidence type="ECO:0000256" key="2">
    <source>
        <dbReference type="ARBA" id="ARBA00022692"/>
    </source>
</evidence>
<reference evidence="8 10" key="2">
    <citation type="submission" date="2018-11" db="EMBL/GenBank/DDBJ databases">
        <authorList>
            <consortium name="Pathogen Informatics"/>
        </authorList>
    </citation>
    <scope>NUCLEOTIDE SEQUENCE [LARGE SCALE GENOMIC DNA]</scope>
</reference>
<reference evidence="9 11" key="3">
    <citation type="submission" date="2019-07" db="EMBL/GenBank/DDBJ databases">
        <authorList>
            <person name="Jastrzebski P J."/>
            <person name="Paukszto L."/>
            <person name="Jastrzebski P J."/>
        </authorList>
    </citation>
    <scope>NUCLEOTIDE SEQUENCE [LARGE SCALE GENOMIC DNA]</scope>
    <source>
        <strain evidence="9 11">WMS-il1</strain>
    </source>
</reference>
<dbReference type="EMBL" id="CABIJS010000199">
    <property type="protein sequence ID" value="VUZ46079.1"/>
    <property type="molecule type" value="Genomic_DNA"/>
</dbReference>
<keyword evidence="4 6" id="KW-0472">Membrane</keyword>
<feature type="transmembrane region" description="Helical" evidence="6">
    <location>
        <begin position="288"/>
        <end position="315"/>
    </location>
</feature>
<evidence type="ECO:0000256" key="5">
    <source>
        <dbReference type="SAM" id="MobiDB-lite"/>
    </source>
</evidence>
<keyword evidence="11" id="KW-1185">Reference proteome</keyword>
<dbReference type="WBParaSite" id="HDID_0000046501-mRNA-1">
    <property type="protein sequence ID" value="HDID_0000046501-mRNA-1"/>
    <property type="gene ID" value="HDID_0000046501"/>
</dbReference>
<organism evidence="12">
    <name type="scientific">Hymenolepis diminuta</name>
    <name type="common">Rat tapeworm</name>
    <dbReference type="NCBI Taxonomy" id="6216"/>
    <lineage>
        <taxon>Eukaryota</taxon>
        <taxon>Metazoa</taxon>
        <taxon>Spiralia</taxon>
        <taxon>Lophotrochozoa</taxon>
        <taxon>Platyhelminthes</taxon>
        <taxon>Cestoda</taxon>
        <taxon>Eucestoda</taxon>
        <taxon>Cyclophyllidea</taxon>
        <taxon>Hymenolepididae</taxon>
        <taxon>Hymenolepis</taxon>
    </lineage>
</organism>
<evidence type="ECO:0000256" key="4">
    <source>
        <dbReference type="ARBA" id="ARBA00023136"/>
    </source>
</evidence>
<evidence type="ECO:0000313" key="9">
    <source>
        <dbReference type="EMBL" id="VUZ46079.1"/>
    </source>
</evidence>
<evidence type="ECO:0000256" key="6">
    <source>
        <dbReference type="SAM" id="Phobius"/>
    </source>
</evidence>
<evidence type="ECO:0000256" key="1">
    <source>
        <dbReference type="ARBA" id="ARBA00004370"/>
    </source>
</evidence>
<dbReference type="PANTHER" id="PTHR46273">
    <property type="entry name" value="MYOSUPPRESSIN RECEPTOR 1, ISOFORM B-RELATED"/>
    <property type="match status" value="1"/>
</dbReference>
<evidence type="ECO:0000259" key="7">
    <source>
        <dbReference type="PROSITE" id="PS50262"/>
    </source>
</evidence>
<evidence type="ECO:0000313" key="8">
    <source>
        <dbReference type="EMBL" id="VDL16239.1"/>
    </source>
</evidence>
<dbReference type="PROSITE" id="PS50262">
    <property type="entry name" value="G_PROTEIN_RECEP_F1_2"/>
    <property type="match status" value="1"/>
</dbReference>
<reference evidence="12" key="1">
    <citation type="submission" date="2017-02" db="UniProtKB">
        <authorList>
            <consortium name="WormBaseParasite"/>
        </authorList>
    </citation>
    <scope>IDENTIFICATION</scope>
</reference>
<feature type="compositionally biased region" description="Basic and acidic residues" evidence="5">
    <location>
        <begin position="252"/>
        <end position="269"/>
    </location>
</feature>
<dbReference type="InterPro" id="IPR017452">
    <property type="entry name" value="GPCR_Rhodpsn_7TM"/>
</dbReference>
<feature type="domain" description="G-protein coupled receptors family 1 profile" evidence="7">
    <location>
        <begin position="48"/>
        <end position="346"/>
    </location>
</feature>